<sequence length="90" mass="10344">MKTKAYVVDAWQFKIGFCKGGIWTSLPMPDDELTSFMGRLREMGIFDPIVMVYDASALYKKTIKSLWTEDNRLRLVELNNFLLELEGGCS</sequence>
<dbReference type="RefSeq" id="YP_009210571.1">
    <property type="nucleotide sequence ID" value="NC_028930.1"/>
</dbReference>
<reference evidence="1 2" key="1">
    <citation type="journal article" date="2016" name="Genome Announc.">
        <title>Paenibacillus larvae Phage Tripp Genome Has 378-Base-Pair Terminal Repeats.</title>
        <authorList>
            <person name="Abraham J."/>
            <person name="Bousquet A.C."/>
            <person name="Bruff E."/>
            <person name="Carson N."/>
            <person name="Clark A."/>
            <person name="Connell A."/>
            <person name="Davis Z."/>
            <person name="Dums J."/>
            <person name="Everington C."/>
            <person name="Groth A."/>
            <person name="Hawes N."/>
            <person name="McArthur N."/>
            <person name="McKenney C."/>
            <person name="Oufkir A."/>
            <person name="Pearce B."/>
            <person name="Rampal S."/>
            <person name="Rozier H."/>
            <person name="Schaff J."/>
            <person name="Slehria T."/>
            <person name="Carson S."/>
            <person name="Miller E.S."/>
        </authorList>
    </citation>
    <scope>NUCLEOTIDE SEQUENCE [LARGE SCALE GENOMIC DNA]</scope>
</reference>
<name>A0A0N9RRC8_9CAUD</name>
<gene>
    <name evidence="1" type="ORF">TRIPP_51</name>
</gene>
<dbReference type="EMBL" id="KT755656">
    <property type="protein sequence ID" value="ALH46424.1"/>
    <property type="molecule type" value="Genomic_DNA"/>
</dbReference>
<dbReference type="KEGG" id="vg:26637009"/>
<protein>
    <submittedName>
        <fullName evidence="1">Uncharacterized protein</fullName>
    </submittedName>
</protein>
<dbReference type="Proteomes" id="UP000204254">
    <property type="component" value="Segment"/>
</dbReference>
<keyword evidence="2" id="KW-1185">Reference proteome</keyword>
<evidence type="ECO:0000313" key="1">
    <source>
        <dbReference type="EMBL" id="ALH46424.1"/>
    </source>
</evidence>
<evidence type="ECO:0000313" key="2">
    <source>
        <dbReference type="Proteomes" id="UP000204254"/>
    </source>
</evidence>
<proteinExistence type="predicted"/>
<organism evidence="1 2">
    <name type="scientific">Paenibacillus phage Tripp</name>
    <dbReference type="NCBI Taxonomy" id="1718161"/>
    <lineage>
        <taxon>Viruses</taxon>
        <taxon>Duplodnaviria</taxon>
        <taxon>Heunggongvirae</taxon>
        <taxon>Uroviricota</taxon>
        <taxon>Caudoviricetes</taxon>
        <taxon>Halcyonevirus</taxon>
        <taxon>Halcyonevirus tripp</taxon>
    </lineage>
</organism>
<accession>A0A0N9RRC8</accession>
<dbReference type="GeneID" id="26637009"/>